<organism evidence="1 2">
    <name type="scientific">Candidatus Aramenus sulfurataquae</name>
    <dbReference type="NCBI Taxonomy" id="1326980"/>
    <lineage>
        <taxon>Archaea</taxon>
        <taxon>Thermoproteota</taxon>
        <taxon>Thermoprotei</taxon>
        <taxon>Sulfolobales</taxon>
        <taxon>Sulfolobaceae</taxon>
        <taxon>Candidatus Aramenus</taxon>
    </lineage>
</organism>
<reference evidence="1" key="1">
    <citation type="submission" date="2024-07" db="EMBL/GenBank/DDBJ databases">
        <title>Metagenome and Metagenome-Assembled Genomes of Archaea from a hot spring from the geothermal field of Los Azufres, Mexico.</title>
        <authorList>
            <person name="Marin-Paredes R."/>
            <person name="Martinez-Romero E."/>
            <person name="Servin-Garciduenas L.E."/>
        </authorList>
    </citation>
    <scope>NUCLEOTIDE SEQUENCE</scope>
    <source>
        <strain evidence="1">AZ1-454</strain>
    </source>
</reference>
<evidence type="ECO:0000313" key="2">
    <source>
        <dbReference type="Proteomes" id="UP000053480"/>
    </source>
</evidence>
<dbReference type="EMBL" id="JZWS03000002">
    <property type="protein sequence ID" value="MEW9491058.1"/>
    <property type="molecule type" value="Genomic_DNA"/>
</dbReference>
<dbReference type="Proteomes" id="UP000053480">
    <property type="component" value="Unassembled WGS sequence"/>
</dbReference>
<sequence>MLDKVISKAKNLGFSAELFYVKRREFSVRIERQYSSKDLFEEGYGLRVFKEGKMGFAFSTRPSESLVEDAISAWKVSEEDEANQIPLPSKVNYLPLAKEFDLREVTLKYVETLRELYDSVNVITIHSEAYESTVGLINTEGLHVEERRKGISVVVMANSKEGTNVSPEIVEYKSFRDPSTDVGDLIEEVKAKVDATKNREKIKGKVDALILTPKAVAELVFPLLSHAVSRENQFRGKSPLRQGMQVNEGLKVFDDPTLQDSVYSRSFDGEGQGSRINVVIDKEVKGFLSNWFWALKSKSEHTASASRSYLTTPGISPSNLVIEHKDLLESGENYLVVDQVQGVHTSNFDTGEFSVTAPVAWFSKDMKGVRDVIITGNLVDLLRGIEAEGKERKLVDNVLSGELLIRGLHVS</sequence>
<evidence type="ECO:0000313" key="1">
    <source>
        <dbReference type="EMBL" id="MEW9491058.1"/>
    </source>
</evidence>
<accession>A0ACC6TMV4</accession>
<gene>
    <name evidence="1" type="ORF">TQ35_0002505</name>
</gene>
<protein>
    <submittedName>
        <fullName evidence="1">TldD/PmbA family protein</fullName>
    </submittedName>
</protein>
<proteinExistence type="predicted"/>
<comment type="caution">
    <text evidence="1">The sequence shown here is derived from an EMBL/GenBank/DDBJ whole genome shotgun (WGS) entry which is preliminary data.</text>
</comment>
<name>A0ACC6TMV4_9CREN</name>